<protein>
    <submittedName>
        <fullName evidence="2">Uncharacterized protein</fullName>
    </submittedName>
</protein>
<evidence type="ECO:0000256" key="1">
    <source>
        <dbReference type="SAM" id="MobiDB-lite"/>
    </source>
</evidence>
<gene>
    <name evidence="2" type="ORF">CHC_T00004710001</name>
</gene>
<dbReference type="GeneID" id="17323924"/>
<accession>R7QG33</accession>
<dbReference type="Proteomes" id="UP000012073">
    <property type="component" value="Unassembled WGS sequence"/>
</dbReference>
<dbReference type="KEGG" id="ccp:CHC_T00004710001"/>
<dbReference type="EMBL" id="HG001775">
    <property type="protein sequence ID" value="CDF36385.1"/>
    <property type="molecule type" value="Genomic_DNA"/>
</dbReference>
<proteinExistence type="predicted"/>
<dbReference type="AlphaFoldDB" id="R7QG33"/>
<name>R7QG33_CHOCR</name>
<reference evidence="3" key="1">
    <citation type="journal article" date="2013" name="Proc. Natl. Acad. Sci. U.S.A.">
        <title>Genome structure and metabolic features in the red seaweed Chondrus crispus shed light on evolution of the Archaeplastida.</title>
        <authorList>
            <person name="Collen J."/>
            <person name="Porcel B."/>
            <person name="Carre W."/>
            <person name="Ball S.G."/>
            <person name="Chaparro C."/>
            <person name="Tonon T."/>
            <person name="Barbeyron T."/>
            <person name="Michel G."/>
            <person name="Noel B."/>
            <person name="Valentin K."/>
            <person name="Elias M."/>
            <person name="Artiguenave F."/>
            <person name="Arun A."/>
            <person name="Aury J.M."/>
            <person name="Barbosa-Neto J.F."/>
            <person name="Bothwell J.H."/>
            <person name="Bouget F.Y."/>
            <person name="Brillet L."/>
            <person name="Cabello-Hurtado F."/>
            <person name="Capella-Gutierrez S."/>
            <person name="Charrier B."/>
            <person name="Cladiere L."/>
            <person name="Cock J.M."/>
            <person name="Coelho S.M."/>
            <person name="Colleoni C."/>
            <person name="Czjzek M."/>
            <person name="Da Silva C."/>
            <person name="Delage L."/>
            <person name="Denoeud F."/>
            <person name="Deschamps P."/>
            <person name="Dittami S.M."/>
            <person name="Gabaldon T."/>
            <person name="Gachon C.M."/>
            <person name="Groisillier A."/>
            <person name="Herve C."/>
            <person name="Jabbari K."/>
            <person name="Katinka M."/>
            <person name="Kloareg B."/>
            <person name="Kowalczyk N."/>
            <person name="Labadie K."/>
            <person name="Leblanc C."/>
            <person name="Lopez P.J."/>
            <person name="McLachlan D.H."/>
            <person name="Meslet-Cladiere L."/>
            <person name="Moustafa A."/>
            <person name="Nehr Z."/>
            <person name="Nyvall Collen P."/>
            <person name="Panaud O."/>
            <person name="Partensky F."/>
            <person name="Poulain J."/>
            <person name="Rensing S.A."/>
            <person name="Rousvoal S."/>
            <person name="Samson G."/>
            <person name="Symeonidi A."/>
            <person name="Weissenbach J."/>
            <person name="Zambounis A."/>
            <person name="Wincker P."/>
            <person name="Boyen C."/>
        </authorList>
    </citation>
    <scope>NUCLEOTIDE SEQUENCE [LARGE SCALE GENOMIC DNA]</scope>
    <source>
        <strain evidence="3">cv. Stackhouse</strain>
    </source>
</reference>
<evidence type="ECO:0000313" key="2">
    <source>
        <dbReference type="EMBL" id="CDF36385.1"/>
    </source>
</evidence>
<sequence>MGGRVEEAEAGVLAVEGGFRLAMARGRRAWRRKSGDCGRGKFTDSEGSNRFFFLMQARIVVTPAASGMAVPSRGSGAWTGRSAGPRGLGG</sequence>
<feature type="region of interest" description="Disordered" evidence="1">
    <location>
        <begin position="66"/>
        <end position="90"/>
    </location>
</feature>
<dbReference type="Gramene" id="CDF36385">
    <property type="protein sequence ID" value="CDF36385"/>
    <property type="gene ID" value="CHC_T00004710001"/>
</dbReference>
<keyword evidence="3" id="KW-1185">Reference proteome</keyword>
<evidence type="ECO:0000313" key="3">
    <source>
        <dbReference type="Proteomes" id="UP000012073"/>
    </source>
</evidence>
<organism evidence="2 3">
    <name type="scientific">Chondrus crispus</name>
    <name type="common">Carrageen Irish moss</name>
    <name type="synonym">Polymorpha crispa</name>
    <dbReference type="NCBI Taxonomy" id="2769"/>
    <lineage>
        <taxon>Eukaryota</taxon>
        <taxon>Rhodophyta</taxon>
        <taxon>Florideophyceae</taxon>
        <taxon>Rhodymeniophycidae</taxon>
        <taxon>Gigartinales</taxon>
        <taxon>Gigartinaceae</taxon>
        <taxon>Chondrus</taxon>
    </lineage>
</organism>
<dbReference type="RefSeq" id="XP_005716204.1">
    <property type="nucleotide sequence ID" value="XM_005716147.1"/>
</dbReference>